<evidence type="ECO:0000313" key="2">
    <source>
        <dbReference type="EMBL" id="RGQ03178.1"/>
    </source>
</evidence>
<dbReference type="EMBL" id="QRSS01000019">
    <property type="protein sequence ID" value="RGQ03178.1"/>
    <property type="molecule type" value="Genomic_DNA"/>
</dbReference>
<dbReference type="AlphaFoldDB" id="A0A411ZK14"/>
<sequence>MDLANLFYELSDHNRTVLIFLTYFAILIIGYRFLSEKKRLNEYLRAIRWRASFCLMIFGHIFLILEYRNIIYIKNICTWQLAVANIVLDMLLLVNLKFFPSRIQKKLDRLKSGWGVDLIEEYKELQSMKLSHMTPKEQLLWNRKYYINLYMIGSVNKSIEIMEKTEEKDSVRSRMLYSLRAETLGNVDDARKEMIKAIDVIGPGEEALRVQLYNDIARCDQFCENSDQALRYFSKAADSIDSKTDIFIIHIVYSNLIGQSCVMGCPEDEIRRLLEQYKYYINNKNLEDVIEYNNTEMLVAREKGDIQRQKELIEQGYNFLYPKLAKSNKKKAIAYNVSVLKMAHMAQMSPEKYLNVVKEEWECICKMPYHEKYYLMKELWIFKIEPPQVTDQLLQKYAEIFSYVENYIKNEAEIDLENYLKEIPDEAIYAQGHTLQEIVWLQKWKDNYDFSVVHRKMRSVIDLYRSHSLRLEAVVVAGNLIDELLSVQNLCDGYTLKYPDIMEEELKKLSAEMQNVRAHAGMAEVYLKISYGYVYIHAYEAANKYYNEFLKCGMNPNHFSIWTKYNLQFIQMVCKIWRIKAGLLSLKENAQKDTNLSEESKEWLKNYPDISSEEMVVLTAIALKQEVVNVKIVGWVEQTSSGIMLNYNHWWMVWGETEVVNDENAIMEIDLCYNQISEKGDMDKLIFYPGMHPLEVRNEQWVRTHVCNLPGYGVYMDRKYGKIAGFTEARFQPVQEIGKRLRDI</sequence>
<feature type="transmembrane region" description="Helical" evidence="1">
    <location>
        <begin position="46"/>
        <end position="65"/>
    </location>
</feature>
<keyword evidence="1" id="KW-1133">Transmembrane helix</keyword>
<comment type="caution">
    <text evidence="2">The sequence shown here is derived from an EMBL/GenBank/DDBJ whole genome shotgun (WGS) entry which is preliminary data.</text>
</comment>
<accession>A0A411ZK14</accession>
<keyword evidence="1" id="KW-0472">Membrane</keyword>
<keyword evidence="1" id="KW-0812">Transmembrane</keyword>
<organism evidence="2 3">
    <name type="scientific">Blautia obeum</name>
    <dbReference type="NCBI Taxonomy" id="40520"/>
    <lineage>
        <taxon>Bacteria</taxon>
        <taxon>Bacillati</taxon>
        <taxon>Bacillota</taxon>
        <taxon>Clostridia</taxon>
        <taxon>Lachnospirales</taxon>
        <taxon>Lachnospiraceae</taxon>
        <taxon>Blautia</taxon>
    </lineage>
</organism>
<gene>
    <name evidence="2" type="ORF">DWZ12_13465</name>
</gene>
<dbReference type="Proteomes" id="UP000283585">
    <property type="component" value="Unassembled WGS sequence"/>
</dbReference>
<proteinExistence type="predicted"/>
<evidence type="ECO:0000313" key="3">
    <source>
        <dbReference type="Proteomes" id="UP000283585"/>
    </source>
</evidence>
<dbReference type="RefSeq" id="WP_118044909.1">
    <property type="nucleotide sequence ID" value="NZ_QRSS01000019.1"/>
</dbReference>
<reference evidence="2 3" key="1">
    <citation type="submission" date="2018-08" db="EMBL/GenBank/DDBJ databases">
        <title>A genome reference for cultivated species of the human gut microbiota.</title>
        <authorList>
            <person name="Zou Y."/>
            <person name="Xue W."/>
            <person name="Luo G."/>
        </authorList>
    </citation>
    <scope>NUCLEOTIDE SEQUENCE [LARGE SCALE GENOMIC DNA]</scope>
    <source>
        <strain evidence="2 3">AF29-2BH</strain>
    </source>
</reference>
<feature type="transmembrane region" description="Helical" evidence="1">
    <location>
        <begin position="16"/>
        <end position="34"/>
    </location>
</feature>
<protein>
    <submittedName>
        <fullName evidence="2">Uncharacterized protein</fullName>
    </submittedName>
</protein>
<name>A0A411ZK14_9FIRM</name>
<evidence type="ECO:0000256" key="1">
    <source>
        <dbReference type="SAM" id="Phobius"/>
    </source>
</evidence>